<gene>
    <name evidence="2" type="ORF">C491_18944</name>
</gene>
<feature type="domain" description="DUF362" evidence="1">
    <location>
        <begin position="52"/>
        <end position="231"/>
    </location>
</feature>
<dbReference type="Proteomes" id="UP000011688">
    <property type="component" value="Unassembled WGS sequence"/>
</dbReference>
<comment type="caution">
    <text evidence="2">The sequence shown here is derived from an EMBL/GenBank/DDBJ whole genome shotgun (WGS) entry which is preliminary data.</text>
</comment>
<dbReference type="InterPro" id="IPR007160">
    <property type="entry name" value="DUF362"/>
</dbReference>
<evidence type="ECO:0000313" key="2">
    <source>
        <dbReference type="EMBL" id="ELY54707.1"/>
    </source>
</evidence>
<dbReference type="PATRIC" id="fig|1227497.3.peg.3867"/>
<reference evidence="2 3" key="1">
    <citation type="journal article" date="2014" name="PLoS Genet.">
        <title>Phylogenetically driven sequencing of extremely halophilic archaea reveals strategies for static and dynamic osmo-response.</title>
        <authorList>
            <person name="Becker E.A."/>
            <person name="Seitzer P.M."/>
            <person name="Tritt A."/>
            <person name="Larsen D."/>
            <person name="Krusor M."/>
            <person name="Yao A.I."/>
            <person name="Wu D."/>
            <person name="Madern D."/>
            <person name="Eisen J.A."/>
            <person name="Darling A.E."/>
            <person name="Facciotti M.T."/>
        </authorList>
    </citation>
    <scope>NUCLEOTIDE SEQUENCE [LARGE SCALE GENOMIC DNA]</scope>
    <source>
        <strain evidence="2 3">DSM 10524</strain>
    </source>
</reference>
<keyword evidence="3" id="KW-1185">Reference proteome</keyword>
<evidence type="ECO:0000313" key="3">
    <source>
        <dbReference type="Proteomes" id="UP000011688"/>
    </source>
</evidence>
<evidence type="ECO:0000259" key="1">
    <source>
        <dbReference type="Pfam" id="PF04015"/>
    </source>
</evidence>
<name>L9WZ77_9EURY</name>
<protein>
    <recommendedName>
        <fullName evidence="1">DUF362 domain-containing protein</fullName>
    </recommendedName>
</protein>
<dbReference type="RefSeq" id="WP_005559090.1">
    <property type="nucleotide sequence ID" value="NZ_AOIB01000036.1"/>
</dbReference>
<dbReference type="STRING" id="1227497.C491_18944"/>
<dbReference type="OrthoDB" id="346231at2157"/>
<proteinExistence type="predicted"/>
<dbReference type="eggNOG" id="arCOG02447">
    <property type="taxonomic scope" value="Archaea"/>
</dbReference>
<dbReference type="Pfam" id="PF04015">
    <property type="entry name" value="DUF362"/>
    <property type="match status" value="1"/>
</dbReference>
<dbReference type="AlphaFoldDB" id="L9WZ77"/>
<sequence length="309" mass="32334">MSSAHLAAIDEDDSRGGWRPTVDARLARLESAVGAVLEPHRKRLANADRVTLAPDAHYPFHPSTGVVTDPAVVGAVAAWLDRELEIDLVVVGRSDDRIAFERTASYLGYDRLAERFDAALVDLADVPTRNEYRAVDGRSVALSVPKPLLESTVIVVPSLRPTEEGTAAGAVRTLGRLVTSGADSTRAAVAATRTVDPDLAVLDGTVAYGDDPVATNVLLSGSAPAVDAVATSLLGRDVDADVALSLLLSDAERPVAVENPDGVDLSGIRERLAGGRLPPSDDTHPAVSSAYRLYAVASGDAVPPQLEGR</sequence>
<organism evidence="2 3">
    <name type="scientific">Natronococcus amylolyticus DSM 10524</name>
    <dbReference type="NCBI Taxonomy" id="1227497"/>
    <lineage>
        <taxon>Archaea</taxon>
        <taxon>Methanobacteriati</taxon>
        <taxon>Methanobacteriota</taxon>
        <taxon>Stenosarchaea group</taxon>
        <taxon>Halobacteria</taxon>
        <taxon>Halobacteriales</taxon>
        <taxon>Natrialbaceae</taxon>
        <taxon>Natronococcus</taxon>
    </lineage>
</organism>
<dbReference type="EMBL" id="AOIB01000036">
    <property type="protein sequence ID" value="ELY54707.1"/>
    <property type="molecule type" value="Genomic_DNA"/>
</dbReference>
<accession>L9WZ77</accession>